<evidence type="ECO:0000256" key="3">
    <source>
        <dbReference type="ARBA" id="ARBA00023237"/>
    </source>
</evidence>
<dbReference type="Gene3D" id="2.40.170.20">
    <property type="entry name" value="TonB-dependent receptor, beta-barrel domain"/>
    <property type="match status" value="1"/>
</dbReference>
<proteinExistence type="predicted"/>
<dbReference type="GO" id="GO:0009279">
    <property type="term" value="C:cell outer membrane"/>
    <property type="evidence" value="ECO:0007669"/>
    <property type="project" value="UniProtKB-SubCell"/>
</dbReference>
<keyword evidence="5" id="KW-0675">Receptor</keyword>
<feature type="domain" description="TonB-dependent receptor-like beta-barrel" evidence="4">
    <location>
        <begin position="15"/>
        <end position="406"/>
    </location>
</feature>
<dbReference type="EMBL" id="CP042434">
    <property type="protein sequence ID" value="QEC71777.1"/>
    <property type="molecule type" value="Genomic_DNA"/>
</dbReference>
<dbReference type="InterPro" id="IPR000531">
    <property type="entry name" value="Beta-barrel_TonB"/>
</dbReference>
<keyword evidence="3" id="KW-0998">Cell outer membrane</keyword>
<sequence length="648" mass="71776">MYNQILNTPGQIPLTNYQNWETDSFASPDFYYNEYYNNPYFLNDNYRQNVRNDYFLGNIGVTYEPTKWLSFVARGGITTSNQSFKSYVGIYTFSDFVKQRSVGTYKASDITGSVSDGASYNTKIIGDFIATFKKESIKDLSLRLNLAGQIIQNQSNGIGASISGLSLPDLYNLSNNINPQSASQSSAKDRTVGLYAELYATYKNYLNVHITGRRDQVSVLDPEYNTFYYPAGDVSFVLSRAIPAIRDSRIINLLKVRAAISNVGEVNLGAYSLQTTYGQGAGYPYNGVSGYTIGNRLVQEGLKPEFTFSREVGFDLDMFQSRISTSFTYYLNNTDNQTLPTTISGASGYTSLLANAGSTSGSGIEASLDLGIIRQEDWTLNLGVNYTHVNNKVDKLLIPGLDKFALYTYGDGTGVYASPGLQFPMLYGYRHKTNDEGKIIVDPVSGYPTRADEITPLGNTQPRDRIGFNLDVSYKNISLKAVTEYRGSYVIYNGGGNTFDFSGSSINTVMFNRERFVIPNSVYLDPATGKYVDNTNITVANGGPDYWTQGAPRTQITENYATSGNFWKLREVSITYEFPQSLLEKTKFIKGASISAVGRNLLIFLPKTNIYTDPEYSAAGNTANYIGINTLDQNPPARFFGGTIKVNF</sequence>
<dbReference type="SUPFAM" id="SSF56935">
    <property type="entry name" value="Porins"/>
    <property type="match status" value="1"/>
</dbReference>
<name>A0A5B8VJN0_9BACT</name>
<evidence type="ECO:0000256" key="2">
    <source>
        <dbReference type="ARBA" id="ARBA00023136"/>
    </source>
</evidence>
<reference evidence="5 6" key="1">
    <citation type="journal article" date="2017" name="Int. J. Syst. Evol. Microbiol.">
        <title>Arachidicoccus ginsenosidivorans sp. nov., with ginsenoside-converting activity isolated from ginseng cultivating soil.</title>
        <authorList>
            <person name="Siddiqi M.Z."/>
            <person name="Aslam Z."/>
            <person name="Im W.T."/>
        </authorList>
    </citation>
    <scope>NUCLEOTIDE SEQUENCE [LARGE SCALE GENOMIC DNA]</scope>
    <source>
        <strain evidence="5 6">Gsoil 809</strain>
    </source>
</reference>
<evidence type="ECO:0000259" key="4">
    <source>
        <dbReference type="Pfam" id="PF00593"/>
    </source>
</evidence>
<dbReference type="Proteomes" id="UP000321291">
    <property type="component" value="Chromosome"/>
</dbReference>
<dbReference type="InterPro" id="IPR036942">
    <property type="entry name" value="Beta-barrel_TonB_sf"/>
</dbReference>
<organism evidence="5 6">
    <name type="scientific">Arachidicoccus ginsenosidivorans</name>
    <dbReference type="NCBI Taxonomy" id="496057"/>
    <lineage>
        <taxon>Bacteria</taxon>
        <taxon>Pseudomonadati</taxon>
        <taxon>Bacteroidota</taxon>
        <taxon>Chitinophagia</taxon>
        <taxon>Chitinophagales</taxon>
        <taxon>Chitinophagaceae</taxon>
        <taxon>Arachidicoccus</taxon>
    </lineage>
</organism>
<dbReference type="AlphaFoldDB" id="A0A5B8VJN0"/>
<evidence type="ECO:0000313" key="5">
    <source>
        <dbReference type="EMBL" id="QEC71777.1"/>
    </source>
</evidence>
<comment type="subcellular location">
    <subcellularLocation>
        <location evidence="1">Cell outer membrane</location>
    </subcellularLocation>
</comment>
<evidence type="ECO:0000256" key="1">
    <source>
        <dbReference type="ARBA" id="ARBA00004442"/>
    </source>
</evidence>
<keyword evidence="2" id="KW-0472">Membrane</keyword>
<keyword evidence="6" id="KW-1185">Reference proteome</keyword>
<protein>
    <submittedName>
        <fullName evidence="5">TonB-dependent receptor</fullName>
    </submittedName>
</protein>
<dbReference type="KEGG" id="agi:FSB73_08975"/>
<evidence type="ECO:0000313" key="6">
    <source>
        <dbReference type="Proteomes" id="UP000321291"/>
    </source>
</evidence>
<accession>A0A5B8VJN0</accession>
<dbReference type="Pfam" id="PF00593">
    <property type="entry name" value="TonB_dep_Rec_b-barrel"/>
    <property type="match status" value="1"/>
</dbReference>
<gene>
    <name evidence="5" type="ORF">FSB73_08975</name>
</gene>